<evidence type="ECO:0000313" key="3">
    <source>
        <dbReference type="Proteomes" id="UP001060112"/>
    </source>
</evidence>
<dbReference type="EMBL" id="CP101620">
    <property type="protein sequence ID" value="UTY39107.1"/>
    <property type="molecule type" value="Genomic_DNA"/>
</dbReference>
<dbReference type="RefSeq" id="WP_290139974.1">
    <property type="nucleotide sequence ID" value="NZ_CP101620.1"/>
</dbReference>
<organism evidence="2 3">
    <name type="scientific">Allocoprobacillus halotolerans</name>
    <dbReference type="NCBI Taxonomy" id="2944914"/>
    <lineage>
        <taxon>Bacteria</taxon>
        <taxon>Bacillati</taxon>
        <taxon>Bacillota</taxon>
        <taxon>Erysipelotrichia</taxon>
        <taxon>Erysipelotrichales</taxon>
        <taxon>Erysipelotrichaceae</taxon>
        <taxon>Allocoprobacillus</taxon>
    </lineage>
</organism>
<name>A0ABY5I583_9FIRM</name>
<dbReference type="Pfam" id="PF13154">
    <property type="entry name" value="DUF3991"/>
    <property type="match status" value="1"/>
</dbReference>
<feature type="domain" description="DUF3991" evidence="1">
    <location>
        <begin position="124"/>
        <end position="193"/>
    </location>
</feature>
<protein>
    <submittedName>
        <fullName evidence="2">DUF3991 and toprim domain-containing protein</fullName>
    </submittedName>
</protein>
<reference evidence="2" key="1">
    <citation type="submission" date="2022-07" db="EMBL/GenBank/DDBJ databases">
        <title>Faecal culturing of patients with breast cancer.</title>
        <authorList>
            <person name="Teng N.M.Y."/>
            <person name="Kiu R."/>
            <person name="Evans R."/>
            <person name="Baker D.J."/>
            <person name="Zenner C."/>
            <person name="Robinson S.D."/>
            <person name="Hall L.J."/>
        </authorList>
    </citation>
    <scope>NUCLEOTIDE SEQUENCE</scope>
    <source>
        <strain evidence="2">LH1062</strain>
    </source>
</reference>
<accession>A0ABY5I583</accession>
<dbReference type="Gene3D" id="3.40.1360.10">
    <property type="match status" value="1"/>
</dbReference>
<evidence type="ECO:0000313" key="2">
    <source>
        <dbReference type="EMBL" id="UTY39107.1"/>
    </source>
</evidence>
<keyword evidence="3" id="KW-1185">Reference proteome</keyword>
<proteinExistence type="predicted"/>
<gene>
    <name evidence="2" type="ORF">NMU03_16305</name>
</gene>
<dbReference type="Pfam" id="PF13155">
    <property type="entry name" value="Toprim_2"/>
    <property type="match status" value="1"/>
</dbReference>
<dbReference type="InterPro" id="IPR025054">
    <property type="entry name" value="DUF3991"/>
</dbReference>
<sequence>MKKKYLTPEELAEVKKIDLLTYLYNYEPNELVKYGRDTYGTKTHSSLTIRNGLWTWWVKNIGGRTALDYLIKVEGLSFLEAALLVDECITKEKPVIKEIHKIFYDKSEFKLPPKSSFPLKIYDYLTNKRHIDKEIVTYYFQRDMLYEAQYDHAIIFVGCNDNHKPCFASKRSITGDERRNLSGSDKRYSFRLENSFSDVVHIFESPIDLMSFQTMQKMKKQEWNKDNYLAIDGASLIGNDISHSEIPVALEWFLMKHPHIKVLVLHLDNDRAGLETSEKIKYHLADRYEIQDCRPKHCKDINDVLARKVLSHQIITR</sequence>
<evidence type="ECO:0000259" key="1">
    <source>
        <dbReference type="Pfam" id="PF13154"/>
    </source>
</evidence>
<dbReference type="SUPFAM" id="SSF57783">
    <property type="entry name" value="Zinc beta-ribbon"/>
    <property type="match status" value="1"/>
</dbReference>
<dbReference type="Proteomes" id="UP001060112">
    <property type="component" value="Chromosome"/>
</dbReference>